<dbReference type="STRING" id="1871336.BBG48_01185"/>
<dbReference type="Gene3D" id="1.20.58.310">
    <property type="entry name" value="Polyphosphate kinase N-terminal domain"/>
    <property type="match status" value="1"/>
</dbReference>
<evidence type="ECO:0000256" key="5">
    <source>
        <dbReference type="ARBA" id="ARBA00022840"/>
    </source>
</evidence>
<feature type="compositionally biased region" description="Basic and acidic residues" evidence="7">
    <location>
        <begin position="740"/>
        <end position="758"/>
    </location>
</feature>
<evidence type="ECO:0000256" key="7">
    <source>
        <dbReference type="SAM" id="MobiDB-lite"/>
    </source>
</evidence>
<dbReference type="Pfam" id="PF13090">
    <property type="entry name" value="PP_kinase_C"/>
    <property type="match status" value="1"/>
</dbReference>
<comment type="caution">
    <text evidence="12">The sequence shown here is derived from an EMBL/GenBank/DDBJ whole genome shotgun (WGS) entry which is preliminary data.</text>
</comment>
<dbReference type="InterPro" id="IPR024953">
    <property type="entry name" value="PP_kinase_middle"/>
</dbReference>
<organism evidence="12 13">
    <name type="scientific">Criibacterium bergeronii</name>
    <dbReference type="NCBI Taxonomy" id="1871336"/>
    <lineage>
        <taxon>Bacteria</taxon>
        <taxon>Bacillati</taxon>
        <taxon>Bacillota</taxon>
        <taxon>Clostridia</taxon>
        <taxon>Peptostreptococcales</taxon>
        <taxon>Filifactoraceae</taxon>
        <taxon>Criibacterium</taxon>
    </lineage>
</organism>
<dbReference type="Pfam" id="PF17941">
    <property type="entry name" value="PP_kinase_C_1"/>
    <property type="match status" value="1"/>
</dbReference>
<dbReference type="RefSeq" id="WP_068911703.1">
    <property type="nucleotide sequence ID" value="NZ_MBEW02000001.1"/>
</dbReference>
<comment type="function">
    <text evidence="6">Catalyzes the reversible transfer of the terminal phosphate of ATP to form a long-chain polyphosphate (polyP).</text>
</comment>
<dbReference type="GO" id="GO:0008976">
    <property type="term" value="F:polyphosphate kinase activity"/>
    <property type="evidence" value="ECO:0007669"/>
    <property type="project" value="UniProtKB-EC"/>
</dbReference>
<dbReference type="PANTHER" id="PTHR30218:SF0">
    <property type="entry name" value="POLYPHOSPHATE KINASE"/>
    <property type="match status" value="1"/>
</dbReference>
<feature type="compositionally biased region" description="Polar residues" evidence="7">
    <location>
        <begin position="723"/>
        <end position="739"/>
    </location>
</feature>
<keyword evidence="13" id="KW-1185">Reference proteome</keyword>
<keyword evidence="2 6" id="KW-0808">Transferase</keyword>
<sequence>MSKDYMQNRELSWLKFNERVLNKAEKTYMPPFEKLNFIKIFTTNLDEFFMIRVGSLADLQNMKKDVVDARTGMNVKEQLDAVMASLPAIYAGKDKLYKKVMQELRAYGIIKLEIKNLDELEKKYAEDYFKNMVQPLLSPLVVNKSHPFPFLSNLRKYVFFDLNASKAGKNIVGIIPIADELNQIVVFPSHGEIKFLFVDELIEHYGAEVFRGYTVSSYCTVSVTRNFDYVDRDYIKDEFDDYKKYMKEIIKQRQRLKAVRIETNRPLSQGIEKILLKELDIEKNRIFTFSSPMDMSFVNRIKDKLDRETLERITYKKFNQYNPYPPETTKSYFSLIEKKDVLLAYPYEDINVFLNLIKEASNNRNVIAIKITIYRLAKNSKLVQHLCNAAENGIDVTVCMELKARFDEENNINYSEILYDAGCNIIYGFEEYKIHSKICMISYKKNDEIKYITQIGTGNYNEITSRLYTDFSFITSNMEIGKDALNFFNNMNMGIANGNYTHLLQSPSTFKSTISDLIDEQIAKGSKGRLLFKMNSFTDIDLIQKLSAASNAGVDIKMIIRGICCIKPGVKDYTENVRVVSIVGRFLEHSRVYIFGEGDEMKIYISSADLMTRNTQKRIEIACPIYDKEIKAKLETYLLTQLADNIDAKYIDQNGDYQPIQSDKEPLSMQETYMLRANEKSALQKDYEKTLRHQEEQKIAQKNQEKLLKEEELANSKERKQPAKNSQNYEQIKEQTNTQTEKDEQKKTLIEKIKDLFR</sequence>
<dbReference type="Gene3D" id="3.30.1840.10">
    <property type="entry name" value="Polyphosphate kinase middle domain"/>
    <property type="match status" value="1"/>
</dbReference>
<dbReference type="InterPro" id="IPR003414">
    <property type="entry name" value="PP_kinase"/>
</dbReference>
<dbReference type="GO" id="GO:0005524">
    <property type="term" value="F:ATP binding"/>
    <property type="evidence" value="ECO:0007669"/>
    <property type="project" value="UniProtKB-KW"/>
</dbReference>
<feature type="domain" description="Polyphosphate kinase C-terminal" evidence="11">
    <location>
        <begin position="332"/>
        <end position="492"/>
    </location>
</feature>
<keyword evidence="1 6" id="KW-0597">Phosphoprotein</keyword>
<dbReference type="InterPro" id="IPR025200">
    <property type="entry name" value="PPK_C_dom2"/>
</dbReference>
<proteinExistence type="inferred from homology"/>
<evidence type="ECO:0000259" key="9">
    <source>
        <dbReference type="Pfam" id="PF13089"/>
    </source>
</evidence>
<keyword evidence="3" id="KW-0547">Nucleotide-binding</keyword>
<evidence type="ECO:0000259" key="8">
    <source>
        <dbReference type="Pfam" id="PF02503"/>
    </source>
</evidence>
<evidence type="ECO:0000256" key="6">
    <source>
        <dbReference type="RuleBase" id="RU003800"/>
    </source>
</evidence>
<evidence type="ECO:0000313" key="13">
    <source>
        <dbReference type="Proteomes" id="UP000093352"/>
    </source>
</evidence>
<dbReference type="InterPro" id="IPR025198">
    <property type="entry name" value="PPK_N_dom"/>
</dbReference>
<reference evidence="12 13" key="1">
    <citation type="journal article" date="2016" name="Genome Announc.">
        <title>Draft Genome Sequence of Criibacterium bergeronii gen. nov., sp. nov., Strain CCRI-22567T, Isolated from a Vaginal Sample from a Woman with Bacterial Vaginosis.</title>
        <authorList>
            <person name="Maheux A.F."/>
            <person name="Berube E."/>
            <person name="Boudreau D.K."/>
            <person name="Raymond F."/>
            <person name="Corbeil J."/>
            <person name="Roy P.H."/>
            <person name="Boissinot M."/>
            <person name="Omar R.F."/>
        </authorList>
    </citation>
    <scope>NUCLEOTIDE SEQUENCE [LARGE SCALE GENOMIC DNA]</scope>
    <source>
        <strain evidence="12 13">CCRI-22567</strain>
    </source>
</reference>
<name>A0A371IPC8_9FIRM</name>
<dbReference type="EMBL" id="MBEW02000001">
    <property type="protein sequence ID" value="RDY22306.1"/>
    <property type="molecule type" value="Genomic_DNA"/>
</dbReference>
<gene>
    <name evidence="12" type="primary">ppk1</name>
    <name evidence="12" type="ORF">BBG48_000915</name>
</gene>
<feature type="domain" description="Polyphosphate kinase middle" evidence="8">
    <location>
        <begin position="121"/>
        <end position="299"/>
    </location>
</feature>
<evidence type="ECO:0000313" key="12">
    <source>
        <dbReference type="EMBL" id="RDY22306.1"/>
    </source>
</evidence>
<evidence type="ECO:0000256" key="3">
    <source>
        <dbReference type="ARBA" id="ARBA00022741"/>
    </source>
</evidence>
<dbReference type="Gene3D" id="3.30.870.10">
    <property type="entry name" value="Endonuclease Chain A"/>
    <property type="match status" value="2"/>
</dbReference>
<dbReference type="SUPFAM" id="SSF140356">
    <property type="entry name" value="PPK N-terminal domain-like"/>
    <property type="match status" value="1"/>
</dbReference>
<dbReference type="PIRSF" id="PIRSF015589">
    <property type="entry name" value="PP_kinase"/>
    <property type="match status" value="1"/>
</dbReference>
<evidence type="ECO:0000259" key="11">
    <source>
        <dbReference type="Pfam" id="PF17941"/>
    </source>
</evidence>
<dbReference type="InterPro" id="IPR036830">
    <property type="entry name" value="PP_kinase_middle_dom_sf"/>
</dbReference>
<dbReference type="NCBIfam" id="TIGR03705">
    <property type="entry name" value="poly_P_kin"/>
    <property type="match status" value="1"/>
</dbReference>
<dbReference type="InterPro" id="IPR041108">
    <property type="entry name" value="PP_kinase_C_1"/>
</dbReference>
<comment type="PTM">
    <text evidence="6">An intermediate of this reaction is the autophosphorylated ppk in which a phosphate is covalently linked to a histidine residue through a N-P bond.</text>
</comment>
<feature type="region of interest" description="Disordered" evidence="7">
    <location>
        <begin position="705"/>
        <end position="758"/>
    </location>
</feature>
<protein>
    <recommendedName>
        <fullName evidence="6">Polyphosphate kinase</fullName>
        <ecNumber evidence="6">2.7.4.1</ecNumber>
    </recommendedName>
</protein>
<evidence type="ECO:0000256" key="1">
    <source>
        <dbReference type="ARBA" id="ARBA00022553"/>
    </source>
</evidence>
<dbReference type="GO" id="GO:0006799">
    <property type="term" value="P:polyphosphate biosynthetic process"/>
    <property type="evidence" value="ECO:0007669"/>
    <property type="project" value="InterPro"/>
</dbReference>
<evidence type="ECO:0000256" key="2">
    <source>
        <dbReference type="ARBA" id="ARBA00022679"/>
    </source>
</evidence>
<feature type="domain" description="Polyphosphate kinase N-terminal" evidence="9">
    <location>
        <begin position="7"/>
        <end position="109"/>
    </location>
</feature>
<dbReference type="SUPFAM" id="SSF143724">
    <property type="entry name" value="PHP14-like"/>
    <property type="match status" value="1"/>
</dbReference>
<comment type="catalytic activity">
    <reaction evidence="6">
        <text>[phosphate](n) + ATP = [phosphate](n+1) + ADP</text>
        <dbReference type="Rhea" id="RHEA:19573"/>
        <dbReference type="Rhea" id="RHEA-COMP:9859"/>
        <dbReference type="Rhea" id="RHEA-COMP:14280"/>
        <dbReference type="ChEBI" id="CHEBI:16838"/>
        <dbReference type="ChEBI" id="CHEBI:30616"/>
        <dbReference type="ChEBI" id="CHEBI:456216"/>
        <dbReference type="EC" id="2.7.4.1"/>
    </reaction>
</comment>
<dbReference type="SUPFAM" id="SSF56024">
    <property type="entry name" value="Phospholipase D/nuclease"/>
    <property type="match status" value="2"/>
</dbReference>
<evidence type="ECO:0000256" key="4">
    <source>
        <dbReference type="ARBA" id="ARBA00022777"/>
    </source>
</evidence>
<dbReference type="InterPro" id="IPR036832">
    <property type="entry name" value="PPK_N_dom_sf"/>
</dbReference>
<comment type="similarity">
    <text evidence="6">Belongs to the polyphosphate kinase 1 (PPK1) family.</text>
</comment>
<keyword evidence="5" id="KW-0067">ATP-binding</keyword>
<dbReference type="PANTHER" id="PTHR30218">
    <property type="entry name" value="POLYPHOSPHATE KINASE"/>
    <property type="match status" value="1"/>
</dbReference>
<accession>A0A371IPC8</accession>
<dbReference type="GO" id="GO:0009358">
    <property type="term" value="C:polyphosphate kinase complex"/>
    <property type="evidence" value="ECO:0007669"/>
    <property type="project" value="InterPro"/>
</dbReference>
<dbReference type="EC" id="2.7.4.1" evidence="6"/>
<feature type="compositionally biased region" description="Basic and acidic residues" evidence="7">
    <location>
        <begin position="705"/>
        <end position="721"/>
    </location>
</feature>
<dbReference type="Pfam" id="PF13089">
    <property type="entry name" value="PP_kinase_N"/>
    <property type="match status" value="1"/>
</dbReference>
<evidence type="ECO:0000259" key="10">
    <source>
        <dbReference type="Pfam" id="PF13090"/>
    </source>
</evidence>
<feature type="domain" description="Polyphosphate kinase C-terminal" evidence="10">
    <location>
        <begin position="503"/>
        <end position="669"/>
    </location>
</feature>
<keyword evidence="4 12" id="KW-0418">Kinase</keyword>
<dbReference type="AlphaFoldDB" id="A0A371IPC8"/>
<dbReference type="Proteomes" id="UP000093352">
    <property type="component" value="Unassembled WGS sequence"/>
</dbReference>
<dbReference type="Pfam" id="PF02503">
    <property type="entry name" value="PP_kinase"/>
    <property type="match status" value="1"/>
</dbReference>